<evidence type="ECO:0000313" key="1">
    <source>
        <dbReference type="EMBL" id="HIR94017.1"/>
    </source>
</evidence>
<reference evidence="1" key="1">
    <citation type="submission" date="2020-10" db="EMBL/GenBank/DDBJ databases">
        <authorList>
            <person name="Gilroy R."/>
        </authorList>
    </citation>
    <scope>NUCLEOTIDE SEQUENCE</scope>
    <source>
        <strain evidence="1">ChiSxjej1B13-7041</strain>
    </source>
</reference>
<accession>A0A9D1JH75</accession>
<gene>
    <name evidence="1" type="ORF">IAB98_11430</name>
</gene>
<reference evidence="1" key="2">
    <citation type="journal article" date="2021" name="PeerJ">
        <title>Extensive microbial diversity within the chicken gut microbiome revealed by metagenomics and culture.</title>
        <authorList>
            <person name="Gilroy R."/>
            <person name="Ravi A."/>
            <person name="Getino M."/>
            <person name="Pursley I."/>
            <person name="Horton D.L."/>
            <person name="Alikhan N.F."/>
            <person name="Baker D."/>
            <person name="Gharbi K."/>
            <person name="Hall N."/>
            <person name="Watson M."/>
            <person name="Adriaenssens E.M."/>
            <person name="Foster-Nyarko E."/>
            <person name="Jarju S."/>
            <person name="Secka A."/>
            <person name="Antonio M."/>
            <person name="Oren A."/>
            <person name="Chaudhuri R.R."/>
            <person name="La Ragione R."/>
            <person name="Hildebrand F."/>
            <person name="Pallen M.J."/>
        </authorList>
    </citation>
    <scope>NUCLEOTIDE SEQUENCE</scope>
    <source>
        <strain evidence="1">ChiSxjej1B13-7041</strain>
    </source>
</reference>
<evidence type="ECO:0000313" key="2">
    <source>
        <dbReference type="Proteomes" id="UP000886841"/>
    </source>
</evidence>
<proteinExistence type="predicted"/>
<dbReference type="AlphaFoldDB" id="A0A9D1JH75"/>
<name>A0A9D1JH75_9FIRM</name>
<sequence length="110" mass="12712">MKNQENVPCYVRVRILQGDTETACTWKDLDDKLWQKRGEYYYYTQIVNSGESTKPLAGTLVIEKTGEAAGQEFRLLVYEESVQAYNPESGENWQWLEAWKYYVGTEGGVV</sequence>
<protein>
    <submittedName>
        <fullName evidence="1">Uncharacterized protein</fullName>
    </submittedName>
</protein>
<dbReference type="Proteomes" id="UP000886841">
    <property type="component" value="Unassembled WGS sequence"/>
</dbReference>
<organism evidence="1 2">
    <name type="scientific">Candidatus Egerieimonas intestinavium</name>
    <dbReference type="NCBI Taxonomy" id="2840777"/>
    <lineage>
        <taxon>Bacteria</taxon>
        <taxon>Bacillati</taxon>
        <taxon>Bacillota</taxon>
        <taxon>Clostridia</taxon>
        <taxon>Lachnospirales</taxon>
        <taxon>Lachnospiraceae</taxon>
        <taxon>Lachnospiraceae incertae sedis</taxon>
        <taxon>Candidatus Egerieimonas</taxon>
    </lineage>
</organism>
<comment type="caution">
    <text evidence="1">The sequence shown here is derived from an EMBL/GenBank/DDBJ whole genome shotgun (WGS) entry which is preliminary data.</text>
</comment>
<dbReference type="EMBL" id="DVHU01000104">
    <property type="protein sequence ID" value="HIR94017.1"/>
    <property type="molecule type" value="Genomic_DNA"/>
</dbReference>